<evidence type="ECO:0008006" key="4">
    <source>
        <dbReference type="Google" id="ProtNLM"/>
    </source>
</evidence>
<dbReference type="PANTHER" id="PTHR28265">
    <property type="entry name" value="MAINTENANCE OF TELOMERE CAPPING PROTEIN 1"/>
    <property type="match status" value="1"/>
</dbReference>
<organism evidence="2 3">
    <name type="scientific">[Candida] arabinofermentans NRRL YB-2248</name>
    <dbReference type="NCBI Taxonomy" id="983967"/>
    <lineage>
        <taxon>Eukaryota</taxon>
        <taxon>Fungi</taxon>
        <taxon>Dikarya</taxon>
        <taxon>Ascomycota</taxon>
        <taxon>Saccharomycotina</taxon>
        <taxon>Pichiomycetes</taxon>
        <taxon>Pichiales</taxon>
        <taxon>Pichiaceae</taxon>
        <taxon>Ogataea</taxon>
        <taxon>Ogataea/Candida clade</taxon>
    </lineage>
</organism>
<feature type="region of interest" description="Disordered" evidence="1">
    <location>
        <begin position="1"/>
        <end position="104"/>
    </location>
</feature>
<dbReference type="OrthoDB" id="5594977at2759"/>
<feature type="compositionally biased region" description="Basic and acidic residues" evidence="1">
    <location>
        <begin position="52"/>
        <end position="67"/>
    </location>
</feature>
<feature type="compositionally biased region" description="Polar residues" evidence="1">
    <location>
        <begin position="80"/>
        <end position="95"/>
    </location>
</feature>
<feature type="compositionally biased region" description="Acidic residues" evidence="1">
    <location>
        <begin position="39"/>
        <end position="51"/>
    </location>
</feature>
<keyword evidence="3" id="KW-1185">Reference proteome</keyword>
<dbReference type="AlphaFoldDB" id="A0A1E4T6C9"/>
<reference evidence="3" key="1">
    <citation type="submission" date="2016-04" db="EMBL/GenBank/DDBJ databases">
        <title>Comparative genomics of biotechnologically important yeasts.</title>
        <authorList>
            <consortium name="DOE Joint Genome Institute"/>
            <person name="Riley R."/>
            <person name="Haridas S."/>
            <person name="Wolfe K.H."/>
            <person name="Lopes M.R."/>
            <person name="Hittinger C.T."/>
            <person name="Goker M."/>
            <person name="Salamov A."/>
            <person name="Wisecaver J."/>
            <person name="Long T.M."/>
            <person name="Aerts A.L."/>
            <person name="Barry K."/>
            <person name="Choi C."/>
            <person name="Clum A."/>
            <person name="Coughlan A.Y."/>
            <person name="Deshpande S."/>
            <person name="Douglass A.P."/>
            <person name="Hanson S.J."/>
            <person name="Klenk H.-P."/>
            <person name="Labutti K."/>
            <person name="Lapidus A."/>
            <person name="Lindquist E."/>
            <person name="Lipzen A."/>
            <person name="Meier-Kolthoff J.P."/>
            <person name="Ohm R.A."/>
            <person name="Otillar R.P."/>
            <person name="Pangilinan J."/>
            <person name="Peng Y."/>
            <person name="Rokas A."/>
            <person name="Rosa C.A."/>
            <person name="Scheuner C."/>
            <person name="Sibirny A.A."/>
            <person name="Slot J.C."/>
            <person name="Stielow J.B."/>
            <person name="Sun H."/>
            <person name="Kurtzman C.P."/>
            <person name="Blackwell M."/>
            <person name="Grigoriev I.V."/>
            <person name="Jeffries T.W."/>
        </authorList>
    </citation>
    <scope>NUCLEOTIDE SEQUENCE [LARGE SCALE GENOMIC DNA]</scope>
    <source>
        <strain evidence="3">NRRL YB-2248</strain>
    </source>
</reference>
<evidence type="ECO:0000313" key="2">
    <source>
        <dbReference type="EMBL" id="ODV87314.1"/>
    </source>
</evidence>
<protein>
    <recommendedName>
        <fullName evidence="4">Maintenance of telomere capping protein 1</fullName>
    </recommendedName>
</protein>
<evidence type="ECO:0000256" key="1">
    <source>
        <dbReference type="SAM" id="MobiDB-lite"/>
    </source>
</evidence>
<sequence>MSKNSATEEDDVFEFLNSLPEEKISNSTTSATEGKATDPNEDILDFLDEIEASDKKPTTQTQKKMEEVVVASSQEEDATPSESSTNSEPARQQVEQKPFNPPVADPITSISNWWSKDGSAKVSSQISSFWGAAQSLSEQAQKQAEHAIKLAKDQKIEDNLKNAFKDIGITGVLEGERDLTEDEKSKLMKLPDTKHAVESLNKGFSMFSTQLSNVIEKFQQDLEAGRDEVLEIRLVHDLRNYKNLTRYVKDNFEQVMRSQVDGDIQVNITESGTVSSDSMKSATDRNLGLFSGKISDGEKLINANIESVIKSESEVETENSPKIRRSQIYIGLLATSVNSHSNPDKDITQEESSTITIDEYQSTSFSFTAILIDKTHDITIINRSQPFPLRWCQWLDGKIEGTGHEDEDVDPSEWVVNWVNKGLDMMFGVLAQAYIIKRMGY</sequence>
<accession>A0A1E4T6C9</accession>
<dbReference type="Pfam" id="PF10310">
    <property type="entry name" value="DUF5427"/>
    <property type="match status" value="1"/>
</dbReference>
<gene>
    <name evidence="2" type="ORF">CANARDRAFT_5862</name>
</gene>
<dbReference type="Proteomes" id="UP000094801">
    <property type="component" value="Unassembled WGS sequence"/>
</dbReference>
<evidence type="ECO:0000313" key="3">
    <source>
        <dbReference type="Proteomes" id="UP000094801"/>
    </source>
</evidence>
<dbReference type="EMBL" id="KV453848">
    <property type="protein sequence ID" value="ODV87314.1"/>
    <property type="molecule type" value="Genomic_DNA"/>
</dbReference>
<proteinExistence type="predicted"/>
<name>A0A1E4T6C9_9ASCO</name>
<dbReference type="PANTHER" id="PTHR28265:SF1">
    <property type="entry name" value="MAINTENANCE OF TELOMERE CAPPING PROTEIN 1"/>
    <property type="match status" value="1"/>
</dbReference>
<dbReference type="InterPro" id="IPR018814">
    <property type="entry name" value="DUF5427"/>
</dbReference>
<dbReference type="STRING" id="983967.A0A1E4T6C9"/>